<organism evidence="1 2">
    <name type="scientific">Brumicola blandensis</name>
    <dbReference type="NCBI Taxonomy" id="3075611"/>
    <lineage>
        <taxon>Bacteria</taxon>
        <taxon>Pseudomonadati</taxon>
        <taxon>Pseudomonadota</taxon>
        <taxon>Gammaproteobacteria</taxon>
        <taxon>Alteromonadales</taxon>
        <taxon>Alteromonadaceae</taxon>
        <taxon>Brumicola</taxon>
    </lineage>
</organism>
<evidence type="ECO:0000313" key="1">
    <source>
        <dbReference type="EMBL" id="MDT0582802.1"/>
    </source>
</evidence>
<name>A0AAW8R393_9ALTE</name>
<reference evidence="1 2" key="1">
    <citation type="submission" date="2023-09" db="EMBL/GenBank/DDBJ databases">
        <authorList>
            <person name="Rey-Velasco X."/>
        </authorList>
    </citation>
    <scope>NUCLEOTIDE SEQUENCE [LARGE SCALE GENOMIC DNA]</scope>
    <source>
        <strain evidence="1 2">W409</strain>
    </source>
</reference>
<sequence length="374" mass="42968">MKKFNLISLQKIFNANTHDAFTDLQCVNNMLLLCFRRGSDHHSKEGMIVLQKRTLSGKLLDEYVFSLANTDLRDPRIHVVNGKLRYVSAYAKRYLHSTVCANTEKNEIQQQESVHHISENVFWECLVDAGNYHSIDQAQDMVVGLNWKYKGRFAEPYHWCWRTRWYKNIAYSLAYKRSENSLFLYQGEGLEVFKHLTPPVLSLEEHGLAYPNESDLIFLPNNKVLAITRRDADSFTTQLGMSDINEEGTIAKWEWQALSVYLASPCLYLLDQNRVLVAARYEHSVLTPLTEAHKSLLQYFGSDVERDAYVEGSLKTGLFILNINTQQLDFTLPLPSAGDNGYPGITSAENKLFITYYSSADQCRTQVYLCEVDI</sequence>
<dbReference type="EMBL" id="JAVRIE010000003">
    <property type="protein sequence ID" value="MDT0582802.1"/>
    <property type="molecule type" value="Genomic_DNA"/>
</dbReference>
<dbReference type="AlphaFoldDB" id="A0AAW8R393"/>
<evidence type="ECO:0000313" key="2">
    <source>
        <dbReference type="Proteomes" id="UP001249020"/>
    </source>
</evidence>
<comment type="caution">
    <text evidence="1">The sequence shown here is derived from an EMBL/GenBank/DDBJ whole genome shotgun (WGS) entry which is preliminary data.</text>
</comment>
<keyword evidence="2" id="KW-1185">Reference proteome</keyword>
<protein>
    <submittedName>
        <fullName evidence="1">Uncharacterized protein</fullName>
    </submittedName>
</protein>
<proteinExistence type="predicted"/>
<accession>A0AAW8R393</accession>
<dbReference type="Proteomes" id="UP001249020">
    <property type="component" value="Unassembled WGS sequence"/>
</dbReference>
<gene>
    <name evidence="1" type="ORF">RM544_09630</name>
</gene>
<dbReference type="RefSeq" id="WP_311361575.1">
    <property type="nucleotide sequence ID" value="NZ_JAVRIE010000003.1"/>
</dbReference>